<dbReference type="Proteomes" id="UP000242525">
    <property type="component" value="Unassembled WGS sequence"/>
</dbReference>
<organism evidence="1 2">
    <name type="scientific">Geotrichum candidum</name>
    <name type="common">Oospora lactis</name>
    <name type="synonym">Dipodascus geotrichum</name>
    <dbReference type="NCBI Taxonomy" id="1173061"/>
    <lineage>
        <taxon>Eukaryota</taxon>
        <taxon>Fungi</taxon>
        <taxon>Dikarya</taxon>
        <taxon>Ascomycota</taxon>
        <taxon>Saccharomycotina</taxon>
        <taxon>Dipodascomycetes</taxon>
        <taxon>Dipodascales</taxon>
        <taxon>Dipodascaceae</taxon>
        <taxon>Geotrichum</taxon>
    </lineage>
</organism>
<dbReference type="AlphaFoldDB" id="A0A0J9XGZ9"/>
<evidence type="ECO:0000313" key="1">
    <source>
        <dbReference type="EMBL" id="CDO56695.1"/>
    </source>
</evidence>
<keyword evidence="2" id="KW-1185">Reference proteome</keyword>
<reference evidence="1" key="1">
    <citation type="submission" date="2014-03" db="EMBL/GenBank/DDBJ databases">
        <authorList>
            <person name="Casaregola S."/>
        </authorList>
    </citation>
    <scope>NUCLEOTIDE SEQUENCE [LARGE SCALE GENOMIC DNA]</scope>
    <source>
        <strain evidence="1">CLIB 918</strain>
    </source>
</reference>
<name>A0A0J9XGZ9_GEOCN</name>
<proteinExistence type="predicted"/>
<comment type="caution">
    <text evidence="1">The sequence shown here is derived from an EMBL/GenBank/DDBJ whole genome shotgun (WGS) entry which is preliminary data.</text>
</comment>
<evidence type="ECO:0000313" key="2">
    <source>
        <dbReference type="Proteomes" id="UP000242525"/>
    </source>
</evidence>
<gene>
    <name evidence="1" type="ORF">BN980_GECA16s01473g</name>
</gene>
<sequence length="360" mass="40490">MINHPSFCKSINTLEKVVVNSDTPNFESIKNASKKRFFKLNSTFVPCFSHRCSISSSTRSSSSSSSSSSSANNFRESLQIFARRLRYKFQRIWQMEDGINSMDSDFTDLSTEYWSPHLRMAVAEIGHEFRCSVRRKLRKMRYKSNRNNASTNYTGIAFCEEEIDTGTTDLGTGSATAVATPLKGIGHSSTNTYENSIYQMARPNTSIDAAFTFKSPESKSSAELFPYKTSYFQWLSQLVKKYPIDITETLQNEPTMATSMLTTTCPIIDKSVFDVSPDLLGMVRLNPFGLQFTTGLTKTEFEHSLFAASSTETATAVMSEQESPTAKMQMEISTELAWVNKSFNTNEQCNDKCQNSKCWG</sequence>
<dbReference type="EMBL" id="CCBN010000016">
    <property type="protein sequence ID" value="CDO56695.1"/>
    <property type="molecule type" value="Genomic_DNA"/>
</dbReference>
<protein>
    <submittedName>
        <fullName evidence="1">Uncharacterized protein</fullName>
    </submittedName>
</protein>
<accession>A0A0J9XGZ9</accession>